<organism evidence="1 2">
    <name type="scientific">Tanacetum coccineum</name>
    <dbReference type="NCBI Taxonomy" id="301880"/>
    <lineage>
        <taxon>Eukaryota</taxon>
        <taxon>Viridiplantae</taxon>
        <taxon>Streptophyta</taxon>
        <taxon>Embryophyta</taxon>
        <taxon>Tracheophyta</taxon>
        <taxon>Spermatophyta</taxon>
        <taxon>Magnoliopsida</taxon>
        <taxon>eudicotyledons</taxon>
        <taxon>Gunneridae</taxon>
        <taxon>Pentapetalae</taxon>
        <taxon>asterids</taxon>
        <taxon>campanulids</taxon>
        <taxon>Asterales</taxon>
        <taxon>Asteraceae</taxon>
        <taxon>Asteroideae</taxon>
        <taxon>Anthemideae</taxon>
        <taxon>Anthemidinae</taxon>
        <taxon>Tanacetum</taxon>
    </lineage>
</organism>
<gene>
    <name evidence="1" type="ORF">Tco_0839033</name>
</gene>
<sequence length="228" mass="25595">MPDKDKVISEDPFNLYDILNKIKDSGDNLKYLLGFTPSVINVEEVNKKVEVAISNRVNKHVNSSSNKLEKSIPKGKLLSNNSVCSKRVHTNGSILQLMDELVKVGQTMSYNMEGCGSNEEILSDRILLLKVLNDINSIDSLESAQKSKVHWAIEGDENTKFIHGIINSKHSQLAIHGTLVDDEWIVDPLVVKSLLLKYFSTSPHICFADQFTNKLSLKQQADLERNVF</sequence>
<comment type="caution">
    <text evidence="1">The sequence shown here is derived from an EMBL/GenBank/DDBJ whole genome shotgun (WGS) entry which is preliminary data.</text>
</comment>
<reference evidence="1" key="1">
    <citation type="journal article" date="2022" name="Int. J. Mol. Sci.">
        <title>Draft Genome of Tanacetum Coccineum: Genomic Comparison of Closely Related Tanacetum-Family Plants.</title>
        <authorList>
            <person name="Yamashiro T."/>
            <person name="Shiraishi A."/>
            <person name="Nakayama K."/>
            <person name="Satake H."/>
        </authorList>
    </citation>
    <scope>NUCLEOTIDE SEQUENCE</scope>
</reference>
<name>A0ABQ5AQJ2_9ASTR</name>
<dbReference type="Proteomes" id="UP001151760">
    <property type="component" value="Unassembled WGS sequence"/>
</dbReference>
<protein>
    <recommendedName>
        <fullName evidence="3">RNA-directed DNA polymerase, eukaryota</fullName>
    </recommendedName>
</protein>
<proteinExistence type="predicted"/>
<evidence type="ECO:0008006" key="3">
    <source>
        <dbReference type="Google" id="ProtNLM"/>
    </source>
</evidence>
<reference evidence="1" key="2">
    <citation type="submission" date="2022-01" db="EMBL/GenBank/DDBJ databases">
        <authorList>
            <person name="Yamashiro T."/>
            <person name="Shiraishi A."/>
            <person name="Satake H."/>
            <person name="Nakayama K."/>
        </authorList>
    </citation>
    <scope>NUCLEOTIDE SEQUENCE</scope>
</reference>
<dbReference type="EMBL" id="BQNB010012519">
    <property type="protein sequence ID" value="GJT04571.1"/>
    <property type="molecule type" value="Genomic_DNA"/>
</dbReference>
<evidence type="ECO:0000313" key="2">
    <source>
        <dbReference type="Proteomes" id="UP001151760"/>
    </source>
</evidence>
<evidence type="ECO:0000313" key="1">
    <source>
        <dbReference type="EMBL" id="GJT04571.1"/>
    </source>
</evidence>
<accession>A0ABQ5AQJ2</accession>
<keyword evidence="2" id="KW-1185">Reference proteome</keyword>